<keyword evidence="3" id="KW-1185">Reference proteome</keyword>
<proteinExistence type="predicted"/>
<reference evidence="2" key="1">
    <citation type="journal article" date="2022" name="Front. Genet.">
        <title>Chromosome-Scale Assembly of the Dendrobium nobile Genome Provides Insights Into the Molecular Mechanism of the Biosynthesis of the Medicinal Active Ingredient of Dendrobium.</title>
        <authorList>
            <person name="Xu Q."/>
            <person name="Niu S.-C."/>
            <person name="Li K.-L."/>
            <person name="Zheng P.-J."/>
            <person name="Zhang X.-J."/>
            <person name="Jia Y."/>
            <person name="Liu Y."/>
            <person name="Niu Y.-X."/>
            <person name="Yu L.-H."/>
            <person name="Chen D.-F."/>
            <person name="Zhang G.-Q."/>
        </authorList>
    </citation>
    <scope>NUCLEOTIDE SEQUENCE</scope>
    <source>
        <tissue evidence="2">Leaf</tissue>
    </source>
</reference>
<gene>
    <name evidence="2" type="ORF">KFK09_009349</name>
</gene>
<dbReference type="EMBL" id="JAGYWB010000007">
    <property type="protein sequence ID" value="KAI0516672.1"/>
    <property type="molecule type" value="Genomic_DNA"/>
</dbReference>
<comment type="caution">
    <text evidence="2">The sequence shown here is derived from an EMBL/GenBank/DDBJ whole genome shotgun (WGS) entry which is preliminary data.</text>
</comment>
<organism evidence="2 3">
    <name type="scientific">Dendrobium nobile</name>
    <name type="common">Orchid</name>
    <dbReference type="NCBI Taxonomy" id="94219"/>
    <lineage>
        <taxon>Eukaryota</taxon>
        <taxon>Viridiplantae</taxon>
        <taxon>Streptophyta</taxon>
        <taxon>Embryophyta</taxon>
        <taxon>Tracheophyta</taxon>
        <taxon>Spermatophyta</taxon>
        <taxon>Magnoliopsida</taxon>
        <taxon>Liliopsida</taxon>
        <taxon>Asparagales</taxon>
        <taxon>Orchidaceae</taxon>
        <taxon>Epidendroideae</taxon>
        <taxon>Malaxideae</taxon>
        <taxon>Dendrobiinae</taxon>
        <taxon>Dendrobium</taxon>
    </lineage>
</organism>
<sequence length="96" mass="11039">MPLLPGFILFAFYAKRIVQSPYIDGNNPGLTKRGREEERAFTSPEETGLKVCNENIGGKLRHFLKKRSFEEKGQRSDGYGTRKKRTLRTLHSAHCR</sequence>
<accession>A0A8T3BS72</accession>
<evidence type="ECO:0000313" key="3">
    <source>
        <dbReference type="Proteomes" id="UP000829196"/>
    </source>
</evidence>
<feature type="compositionally biased region" description="Basic residues" evidence="1">
    <location>
        <begin position="81"/>
        <end position="96"/>
    </location>
</feature>
<feature type="region of interest" description="Disordered" evidence="1">
    <location>
        <begin position="71"/>
        <end position="96"/>
    </location>
</feature>
<evidence type="ECO:0000256" key="1">
    <source>
        <dbReference type="SAM" id="MobiDB-lite"/>
    </source>
</evidence>
<evidence type="ECO:0000313" key="2">
    <source>
        <dbReference type="EMBL" id="KAI0516672.1"/>
    </source>
</evidence>
<dbReference type="AlphaFoldDB" id="A0A8T3BS72"/>
<dbReference type="Proteomes" id="UP000829196">
    <property type="component" value="Unassembled WGS sequence"/>
</dbReference>
<protein>
    <submittedName>
        <fullName evidence="2">Uncharacterized protein</fullName>
    </submittedName>
</protein>
<name>A0A8T3BS72_DENNO</name>